<comment type="caution">
    <text evidence="1">The sequence shown here is derived from an EMBL/GenBank/DDBJ whole genome shotgun (WGS) entry which is preliminary data.</text>
</comment>
<evidence type="ECO:0000313" key="2">
    <source>
        <dbReference type="Proteomes" id="UP000324104"/>
    </source>
</evidence>
<keyword evidence="2" id="KW-1185">Reference proteome</keyword>
<evidence type="ECO:0000313" key="1">
    <source>
        <dbReference type="EMBL" id="TYT61519.1"/>
    </source>
</evidence>
<sequence length="73" mass="8192">MTDSSEKEACGRCSMSTVVDMATEDGHRSRDPLEGERIELEEEELRRVSPHVVVLGRLKSRLDAFARRVAYGA</sequence>
<dbReference type="InterPro" id="IPR058320">
    <property type="entry name" value="DUF8007"/>
</dbReference>
<dbReference type="RefSeq" id="WP_149082016.1">
    <property type="nucleotide sequence ID" value="NZ_VTAW01000017.1"/>
</dbReference>
<dbReference type="AlphaFoldDB" id="A0A5D5AIA3"/>
<reference evidence="1 2" key="1">
    <citation type="submission" date="2019-08" db="EMBL/GenBank/DDBJ databases">
        <title>Archaea genome.</title>
        <authorList>
            <person name="Kajale S."/>
            <person name="Shouche Y."/>
            <person name="Deshpande N."/>
            <person name="Sharma A."/>
        </authorList>
    </citation>
    <scope>NUCLEOTIDE SEQUENCE [LARGE SCALE GENOMIC DNA]</scope>
    <source>
        <strain evidence="1 2">ESP3B_9</strain>
    </source>
</reference>
<organism evidence="1 2">
    <name type="scientific">Natrialba swarupiae</name>
    <dbReference type="NCBI Taxonomy" id="2448032"/>
    <lineage>
        <taxon>Archaea</taxon>
        <taxon>Methanobacteriati</taxon>
        <taxon>Methanobacteriota</taxon>
        <taxon>Stenosarchaea group</taxon>
        <taxon>Halobacteria</taxon>
        <taxon>Halobacteriales</taxon>
        <taxon>Natrialbaceae</taxon>
        <taxon>Natrialba</taxon>
    </lineage>
</organism>
<dbReference type="EMBL" id="VTAW01000017">
    <property type="protein sequence ID" value="TYT61519.1"/>
    <property type="molecule type" value="Genomic_DNA"/>
</dbReference>
<proteinExistence type="predicted"/>
<name>A0A5D5AIA3_9EURY</name>
<dbReference type="Proteomes" id="UP000324104">
    <property type="component" value="Unassembled WGS sequence"/>
</dbReference>
<accession>A0A5D5AIA3</accession>
<gene>
    <name evidence="1" type="ORF">FYC77_13465</name>
</gene>
<dbReference type="Pfam" id="PF26029">
    <property type="entry name" value="DUF8007"/>
    <property type="match status" value="1"/>
</dbReference>
<protein>
    <submittedName>
        <fullName evidence="1">Uncharacterized protein</fullName>
    </submittedName>
</protein>